<organism evidence="2 3">
    <name type="scientific">Toxocara canis</name>
    <name type="common">Canine roundworm</name>
    <dbReference type="NCBI Taxonomy" id="6265"/>
    <lineage>
        <taxon>Eukaryota</taxon>
        <taxon>Metazoa</taxon>
        <taxon>Ecdysozoa</taxon>
        <taxon>Nematoda</taxon>
        <taxon>Chromadorea</taxon>
        <taxon>Rhabditida</taxon>
        <taxon>Spirurina</taxon>
        <taxon>Ascaridomorpha</taxon>
        <taxon>Ascaridoidea</taxon>
        <taxon>Toxocaridae</taxon>
        <taxon>Toxocara</taxon>
    </lineage>
</organism>
<dbReference type="Proteomes" id="UP000050794">
    <property type="component" value="Unassembled WGS sequence"/>
</dbReference>
<reference evidence="1 2" key="2">
    <citation type="submission" date="2018-11" db="EMBL/GenBank/DDBJ databases">
        <authorList>
            <consortium name="Pathogen Informatics"/>
        </authorList>
    </citation>
    <scope>NUCLEOTIDE SEQUENCE [LARGE SCALE GENOMIC DNA]</scope>
</reference>
<dbReference type="AlphaFoldDB" id="A0A183U3S4"/>
<dbReference type="WBParaSite" id="TCNE_0000314401-mRNA-1">
    <property type="protein sequence ID" value="TCNE_0000314401-mRNA-1"/>
    <property type="gene ID" value="TCNE_0000314401"/>
</dbReference>
<evidence type="ECO:0000313" key="2">
    <source>
        <dbReference type="Proteomes" id="UP000050794"/>
    </source>
</evidence>
<reference evidence="3" key="1">
    <citation type="submission" date="2016-06" db="UniProtKB">
        <authorList>
            <consortium name="WormBaseParasite"/>
        </authorList>
    </citation>
    <scope>IDENTIFICATION</scope>
</reference>
<keyword evidence="2" id="KW-1185">Reference proteome</keyword>
<accession>A0A183U3S4</accession>
<sequence length="115" mass="13333">MFHASPDDCVRNAESWEAMEWLLSHSDRLLENPSKASEKLKVVFADIKIPVHCAVKVLKTFILNGALFRKKHTEIKSTEYFGFRKTVSMDNITDILYHLAKEQMYREFRGVSAVK</sequence>
<gene>
    <name evidence="1" type="ORF">TCNE_LOCUS3144</name>
</gene>
<name>A0A183U3S4_TOXCA</name>
<evidence type="ECO:0000313" key="1">
    <source>
        <dbReference type="EMBL" id="VDM28861.1"/>
    </source>
</evidence>
<evidence type="ECO:0000313" key="3">
    <source>
        <dbReference type="WBParaSite" id="TCNE_0000314401-mRNA-1"/>
    </source>
</evidence>
<proteinExistence type="predicted"/>
<dbReference type="EMBL" id="UYWY01003771">
    <property type="protein sequence ID" value="VDM28861.1"/>
    <property type="molecule type" value="Genomic_DNA"/>
</dbReference>
<protein>
    <submittedName>
        <fullName evidence="3">DUF4806 domain-containing protein</fullName>
    </submittedName>
</protein>